<sequence>MGEGPYSRCVVLELVVNVLPVPQSLILASFAPYLFQHNFRELHRVGCCFSLLVLSHEFVAAAVSLLRPDHLHLHHVLALTLLRNVTWRVSSLTLVVSLNQLQAGLEVDMMMHSIRTRRLMMEITLGCFLMVGATGKRSKIRTKTRRL</sequence>
<dbReference type="AlphaFoldDB" id="A0A5B7CXB0"/>
<keyword evidence="1" id="KW-0812">Transmembrane</keyword>
<feature type="transmembrane region" description="Helical" evidence="1">
    <location>
        <begin position="119"/>
        <end position="135"/>
    </location>
</feature>
<dbReference type="EMBL" id="VSRR010000325">
    <property type="protein sequence ID" value="MPC14059.1"/>
    <property type="molecule type" value="Genomic_DNA"/>
</dbReference>
<proteinExistence type="predicted"/>
<reference evidence="2 3" key="1">
    <citation type="submission" date="2019-05" db="EMBL/GenBank/DDBJ databases">
        <title>Another draft genome of Portunus trituberculatus and its Hox gene families provides insights of decapod evolution.</title>
        <authorList>
            <person name="Jeong J.-H."/>
            <person name="Song I."/>
            <person name="Kim S."/>
            <person name="Choi T."/>
            <person name="Kim D."/>
            <person name="Ryu S."/>
            <person name="Kim W."/>
        </authorList>
    </citation>
    <scope>NUCLEOTIDE SEQUENCE [LARGE SCALE GENOMIC DNA]</scope>
    <source>
        <tissue evidence="2">Muscle</tissue>
    </source>
</reference>
<keyword evidence="3" id="KW-1185">Reference proteome</keyword>
<evidence type="ECO:0000313" key="2">
    <source>
        <dbReference type="EMBL" id="MPC14059.1"/>
    </source>
</evidence>
<feature type="transmembrane region" description="Helical" evidence="1">
    <location>
        <begin position="14"/>
        <end position="35"/>
    </location>
</feature>
<feature type="transmembrane region" description="Helical" evidence="1">
    <location>
        <begin position="47"/>
        <end position="66"/>
    </location>
</feature>
<name>A0A5B7CXB0_PORTR</name>
<accession>A0A5B7CXB0</accession>
<evidence type="ECO:0000313" key="3">
    <source>
        <dbReference type="Proteomes" id="UP000324222"/>
    </source>
</evidence>
<comment type="caution">
    <text evidence="2">The sequence shown here is derived from an EMBL/GenBank/DDBJ whole genome shotgun (WGS) entry which is preliminary data.</text>
</comment>
<gene>
    <name evidence="2" type="ORF">E2C01_006812</name>
</gene>
<dbReference type="Proteomes" id="UP000324222">
    <property type="component" value="Unassembled WGS sequence"/>
</dbReference>
<keyword evidence="1" id="KW-0472">Membrane</keyword>
<organism evidence="2 3">
    <name type="scientific">Portunus trituberculatus</name>
    <name type="common">Swimming crab</name>
    <name type="synonym">Neptunus trituberculatus</name>
    <dbReference type="NCBI Taxonomy" id="210409"/>
    <lineage>
        <taxon>Eukaryota</taxon>
        <taxon>Metazoa</taxon>
        <taxon>Ecdysozoa</taxon>
        <taxon>Arthropoda</taxon>
        <taxon>Crustacea</taxon>
        <taxon>Multicrustacea</taxon>
        <taxon>Malacostraca</taxon>
        <taxon>Eumalacostraca</taxon>
        <taxon>Eucarida</taxon>
        <taxon>Decapoda</taxon>
        <taxon>Pleocyemata</taxon>
        <taxon>Brachyura</taxon>
        <taxon>Eubrachyura</taxon>
        <taxon>Portunoidea</taxon>
        <taxon>Portunidae</taxon>
        <taxon>Portuninae</taxon>
        <taxon>Portunus</taxon>
    </lineage>
</organism>
<keyword evidence="1" id="KW-1133">Transmembrane helix</keyword>
<protein>
    <submittedName>
        <fullName evidence="2">Uncharacterized protein</fullName>
    </submittedName>
</protein>
<evidence type="ECO:0000256" key="1">
    <source>
        <dbReference type="SAM" id="Phobius"/>
    </source>
</evidence>